<dbReference type="GO" id="GO:0006508">
    <property type="term" value="P:proteolysis"/>
    <property type="evidence" value="ECO:0007669"/>
    <property type="project" value="InterPro"/>
</dbReference>
<dbReference type="RefSeq" id="WP_127344932.1">
    <property type="nucleotide sequence ID" value="NZ_RJJX01000034.1"/>
</dbReference>
<dbReference type="CDD" id="cd01301">
    <property type="entry name" value="rDP_like"/>
    <property type="match status" value="1"/>
</dbReference>
<dbReference type="Gene3D" id="3.20.20.140">
    <property type="entry name" value="Metal-dependent hydrolases"/>
    <property type="match status" value="1"/>
</dbReference>
<dbReference type="AlphaFoldDB" id="A0A434AF37"/>
<comment type="caution">
    <text evidence="1">The sequence shown here is derived from an EMBL/GenBank/DDBJ whole genome shotgun (WGS) entry which is preliminary data.</text>
</comment>
<evidence type="ECO:0000313" key="2">
    <source>
        <dbReference type="Proteomes" id="UP000282985"/>
    </source>
</evidence>
<dbReference type="Gene3D" id="1.10.287.650">
    <property type="entry name" value="L27 domain"/>
    <property type="match status" value="1"/>
</dbReference>
<dbReference type="Pfam" id="PF01244">
    <property type="entry name" value="Peptidase_M19"/>
    <property type="match status" value="1"/>
</dbReference>
<dbReference type="EMBL" id="RJJX01000034">
    <property type="protein sequence ID" value="RUT72958.1"/>
    <property type="molecule type" value="Genomic_DNA"/>
</dbReference>
<accession>A0A434AF37</accession>
<evidence type="ECO:0000313" key="1">
    <source>
        <dbReference type="EMBL" id="RUT72958.1"/>
    </source>
</evidence>
<dbReference type="PANTHER" id="PTHR10443">
    <property type="entry name" value="MICROSOMAL DIPEPTIDASE"/>
    <property type="match status" value="1"/>
</dbReference>
<dbReference type="InterPro" id="IPR008257">
    <property type="entry name" value="Pept_M19"/>
</dbReference>
<dbReference type="SUPFAM" id="SSF51556">
    <property type="entry name" value="Metallo-dependent hydrolases"/>
    <property type="match status" value="1"/>
</dbReference>
<dbReference type="PANTHER" id="PTHR10443:SF12">
    <property type="entry name" value="DIPEPTIDASE"/>
    <property type="match status" value="1"/>
</dbReference>
<dbReference type="OrthoDB" id="9804920at2"/>
<keyword evidence="2" id="KW-1185">Reference proteome</keyword>
<reference evidence="1 2" key="1">
    <citation type="submission" date="2018-11" db="EMBL/GenBank/DDBJ databases">
        <title>Parancylomarina longa gen. nov., sp. nov., isolated from sediments of southern Okinawa.</title>
        <authorList>
            <person name="Fu T."/>
        </authorList>
    </citation>
    <scope>NUCLEOTIDE SEQUENCE [LARGE SCALE GENOMIC DNA]</scope>
    <source>
        <strain evidence="1 2">T3-2 S1-C</strain>
    </source>
</reference>
<dbReference type="PROSITE" id="PS51365">
    <property type="entry name" value="RENAL_DIPEPTIDASE_2"/>
    <property type="match status" value="1"/>
</dbReference>
<dbReference type="GO" id="GO:0070573">
    <property type="term" value="F:metallodipeptidase activity"/>
    <property type="evidence" value="ECO:0007669"/>
    <property type="project" value="InterPro"/>
</dbReference>
<gene>
    <name evidence="1" type="ORF">DLK05_15805</name>
</gene>
<name>A0A434AF37_9BACT</name>
<sequence length="414" mass="46973">MYKLKGYVVFLFCLTLILISVYSCKKQSLEEKAIKIHNHAFTIDTHVDTPYHLLDSSFDIGVYHKFENGRSRVDFPRMKAGGLDGIFFAAFTSQRQRTSENILAARSKANELIDSTYAACKRYENLAEIAISVEDGYRIEKLGKRAIYIGMENGFPLGKDLSEVEAFYNKGVRYITLCHTSNNDICDSSTDEKGAEFNGLSSFGEQVVREMNRLGILVDVSHISDSSFYDVLNITKTPVIASHSCSRAICDNPRNLSDDMLLALAKNGGVVQMCILDDYVKAPDTTTLRYHKEKELRNRYRKAAQISKEEEVKLWAEWRQLQLDYPKEKPTVADAIDHIDHMVKLIGIDHVGIGTDFDGGGGLKDCEDASQMKNITMELLRRNYSEEDIVKIWGGNFMRVFSQVEKYVTEKKDL</sequence>
<dbReference type="InterPro" id="IPR032466">
    <property type="entry name" value="Metal_Hydrolase"/>
</dbReference>
<protein>
    <submittedName>
        <fullName evidence="1">Membrane dipeptidase</fullName>
    </submittedName>
</protein>
<proteinExistence type="predicted"/>
<dbReference type="Proteomes" id="UP000282985">
    <property type="component" value="Unassembled WGS sequence"/>
</dbReference>
<dbReference type="PROSITE" id="PS51257">
    <property type="entry name" value="PROKAR_LIPOPROTEIN"/>
    <property type="match status" value="1"/>
</dbReference>
<organism evidence="1 2">
    <name type="scientific">Ancylomarina longa</name>
    <dbReference type="NCBI Taxonomy" id="2487017"/>
    <lineage>
        <taxon>Bacteria</taxon>
        <taxon>Pseudomonadati</taxon>
        <taxon>Bacteroidota</taxon>
        <taxon>Bacteroidia</taxon>
        <taxon>Marinilabiliales</taxon>
        <taxon>Marinifilaceae</taxon>
        <taxon>Ancylomarina</taxon>
    </lineage>
</organism>